<accession>A0A7H9BIY2</accession>
<reference evidence="3 4" key="1">
    <citation type="submission" date="2020-07" db="EMBL/GenBank/DDBJ databases">
        <title>Complete genome sequence of Chitinibacter sp. 2T18.</title>
        <authorList>
            <person name="Bae J.-W."/>
            <person name="Choi J.-W."/>
        </authorList>
    </citation>
    <scope>NUCLEOTIDE SEQUENCE [LARGE SCALE GENOMIC DNA]</scope>
    <source>
        <strain evidence="3 4">2T18</strain>
    </source>
</reference>
<keyword evidence="4" id="KW-1185">Reference proteome</keyword>
<sequence>MRRFISSLLLCCLGLSTVANAHDLILYVGDNPPFNSFTNRQPEGMAVEVVAEMLARSGISSIQKDYPWARAVENVARNPNQCAYTMGRIAEREKKYSWIGPIASIQGVFFGLSERHLQVKSLDDARKLRVGDIRQGANAVMLEKLGFTIDYANSEDQNLKKLLAGHIDLYPAGSFATGEIAKRLGIAPNKIEPLMIFNTVDLYLACNPNSKPQLLEQLQKSLDSMRSDKKLKQIYDKYQDKFAS</sequence>
<organism evidence="3 4">
    <name type="scientific">Chitinibacter bivalviorum</name>
    <dbReference type="NCBI Taxonomy" id="2739434"/>
    <lineage>
        <taxon>Bacteria</taxon>
        <taxon>Pseudomonadati</taxon>
        <taxon>Pseudomonadota</taxon>
        <taxon>Betaproteobacteria</taxon>
        <taxon>Neisseriales</taxon>
        <taxon>Chitinibacteraceae</taxon>
        <taxon>Chitinibacter</taxon>
    </lineage>
</organism>
<evidence type="ECO:0000313" key="4">
    <source>
        <dbReference type="Proteomes" id="UP000509597"/>
    </source>
</evidence>
<dbReference type="PANTHER" id="PTHR38834">
    <property type="entry name" value="PERIPLASMIC SUBSTRATE BINDING PROTEIN FAMILY 3"/>
    <property type="match status" value="1"/>
</dbReference>
<feature type="signal peptide" evidence="1">
    <location>
        <begin position="1"/>
        <end position="21"/>
    </location>
</feature>
<keyword evidence="1" id="KW-0732">Signal</keyword>
<evidence type="ECO:0000313" key="3">
    <source>
        <dbReference type="EMBL" id="QLG88439.1"/>
    </source>
</evidence>
<dbReference type="Pfam" id="PF00497">
    <property type="entry name" value="SBP_bac_3"/>
    <property type="match status" value="1"/>
</dbReference>
<dbReference type="Gene3D" id="3.40.190.10">
    <property type="entry name" value="Periplasmic binding protein-like II"/>
    <property type="match status" value="2"/>
</dbReference>
<name>A0A7H9BIY2_9NEIS</name>
<evidence type="ECO:0000259" key="2">
    <source>
        <dbReference type="Pfam" id="PF00497"/>
    </source>
</evidence>
<feature type="domain" description="Solute-binding protein family 3/N-terminal" evidence="2">
    <location>
        <begin position="28"/>
        <end position="239"/>
    </location>
</feature>
<feature type="chain" id="PRO_5028842728" evidence="1">
    <location>
        <begin position="22"/>
        <end position="244"/>
    </location>
</feature>
<dbReference type="InterPro" id="IPR001638">
    <property type="entry name" value="Solute-binding_3/MltF_N"/>
</dbReference>
<dbReference type="Proteomes" id="UP000509597">
    <property type="component" value="Chromosome"/>
</dbReference>
<evidence type="ECO:0000256" key="1">
    <source>
        <dbReference type="SAM" id="SignalP"/>
    </source>
</evidence>
<dbReference type="KEGG" id="chiz:HQ393_09370"/>
<dbReference type="PANTHER" id="PTHR38834:SF3">
    <property type="entry name" value="SOLUTE-BINDING PROTEIN FAMILY 3_N-TERMINAL DOMAIN-CONTAINING PROTEIN"/>
    <property type="match status" value="1"/>
</dbReference>
<dbReference type="EMBL" id="CP058627">
    <property type="protein sequence ID" value="QLG88439.1"/>
    <property type="molecule type" value="Genomic_DNA"/>
</dbReference>
<protein>
    <submittedName>
        <fullName evidence="3">Transporter substrate-binding domain-containing protein</fullName>
    </submittedName>
</protein>
<dbReference type="RefSeq" id="WP_179354954.1">
    <property type="nucleotide sequence ID" value="NZ_CP058627.1"/>
</dbReference>
<gene>
    <name evidence="3" type="ORF">HQ393_09370</name>
</gene>
<dbReference type="SUPFAM" id="SSF53850">
    <property type="entry name" value="Periplasmic binding protein-like II"/>
    <property type="match status" value="1"/>
</dbReference>
<dbReference type="AlphaFoldDB" id="A0A7H9BIY2"/>
<proteinExistence type="predicted"/>